<evidence type="ECO:0000313" key="2">
    <source>
        <dbReference type="Proteomes" id="UP000464754"/>
    </source>
</evidence>
<protein>
    <submittedName>
        <fullName evidence="1">Uncharacterized protein</fullName>
    </submittedName>
</protein>
<keyword evidence="2" id="KW-1185">Reference proteome</keyword>
<dbReference type="KEGG" id="aarg:Aargi30884_11060"/>
<sequence length="90" mass="10255">MCEATKQWEEKIRNDVINMMGVRKEGEENLAPEEAIERLKLKEKTEGETKGKAEGILEGRENEKIEIAEKMKAEGFDNALIEKLTGILLH</sequence>
<proteinExistence type="predicted"/>
<name>A0A6N4THD5_9FIRM</name>
<dbReference type="AlphaFoldDB" id="A0A6N4THD5"/>
<dbReference type="EMBL" id="AP019695">
    <property type="protein sequence ID" value="BBK22203.1"/>
    <property type="molecule type" value="Genomic_DNA"/>
</dbReference>
<organism evidence="1 2">
    <name type="scientific">Amedibacterium intestinale</name>
    <dbReference type="NCBI Taxonomy" id="2583452"/>
    <lineage>
        <taxon>Bacteria</taxon>
        <taxon>Bacillati</taxon>
        <taxon>Bacillota</taxon>
        <taxon>Erysipelotrichia</taxon>
        <taxon>Erysipelotrichales</taxon>
        <taxon>Erysipelotrichaceae</taxon>
        <taxon>Amedibacterium</taxon>
    </lineage>
</organism>
<dbReference type="Proteomes" id="UP000464754">
    <property type="component" value="Chromosome"/>
</dbReference>
<evidence type="ECO:0000313" key="1">
    <source>
        <dbReference type="EMBL" id="BBK22203.1"/>
    </source>
</evidence>
<gene>
    <name evidence="1" type="ORF">Aargi30884_11060</name>
</gene>
<dbReference type="RefSeq" id="WP_118277680.1">
    <property type="nucleotide sequence ID" value="NZ_JBKXAK010000009.1"/>
</dbReference>
<reference evidence="2" key="1">
    <citation type="submission" date="2019-05" db="EMBL/GenBank/DDBJ databases">
        <title>Complete genome sequencing of Absiella argi strain JCM 30884.</title>
        <authorList>
            <person name="Sakamoto M."/>
            <person name="Murakami T."/>
            <person name="Mori H."/>
        </authorList>
    </citation>
    <scope>NUCLEOTIDE SEQUENCE [LARGE SCALE GENOMIC DNA]</scope>
    <source>
        <strain evidence="2">JCM 30884</strain>
    </source>
</reference>
<accession>A0A6N4THD5</accession>